<keyword evidence="2" id="KW-1133">Transmembrane helix</keyword>
<feature type="compositionally biased region" description="Low complexity" evidence="1">
    <location>
        <begin position="35"/>
        <end position="45"/>
    </location>
</feature>
<dbReference type="EMBL" id="CAJJDO010000043">
    <property type="protein sequence ID" value="CAD8165958.1"/>
    <property type="molecule type" value="Genomic_DNA"/>
</dbReference>
<dbReference type="Proteomes" id="UP000689195">
    <property type="component" value="Unassembled WGS sequence"/>
</dbReference>
<name>A0A8S1UL71_9CILI</name>
<protein>
    <submittedName>
        <fullName evidence="3">Uncharacterized protein</fullName>
    </submittedName>
</protein>
<feature type="transmembrane region" description="Helical" evidence="2">
    <location>
        <begin position="6"/>
        <end position="24"/>
    </location>
</feature>
<dbReference type="OrthoDB" id="306895at2759"/>
<reference evidence="3" key="1">
    <citation type="submission" date="2021-01" db="EMBL/GenBank/DDBJ databases">
        <authorList>
            <consortium name="Genoscope - CEA"/>
            <person name="William W."/>
        </authorList>
    </citation>
    <scope>NUCLEOTIDE SEQUENCE</scope>
</reference>
<dbReference type="AlphaFoldDB" id="A0A8S1UL71"/>
<feature type="region of interest" description="Disordered" evidence="1">
    <location>
        <begin position="33"/>
        <end position="53"/>
    </location>
</feature>
<sequence length="320" mass="36626">MANIATKSLLVIASAAILATGMYIRVLNKKKQKKNNNNNNNHNNNASIVSSQVQQNEEQISEVGVTQTSQQVINKTSQQLINQTQINNDEDSSSIYSVDFINRVNKELKAFQETQMPLSFEVLMTITEAGFKLVAQQYSLNQQKNRDERRRILNNPQQYTLSILEFNNELETLINQKQLDICSKLRISSEIYENSFILQFQTQAALERFIVFQLSLRQKLIASIPSKKELSEQQLAQVANIQLKKLDDINFFKNYLKTLQGDDLQFGSVIITVLLSDIVYQQLGFEEEDILKAVLAYPILKNQLSLIQQKVQALMENCLQ</sequence>
<comment type="caution">
    <text evidence="3">The sequence shown here is derived from an EMBL/GenBank/DDBJ whole genome shotgun (WGS) entry which is preliminary data.</text>
</comment>
<keyword evidence="2" id="KW-0472">Membrane</keyword>
<evidence type="ECO:0000313" key="4">
    <source>
        <dbReference type="Proteomes" id="UP000689195"/>
    </source>
</evidence>
<evidence type="ECO:0000256" key="1">
    <source>
        <dbReference type="SAM" id="MobiDB-lite"/>
    </source>
</evidence>
<keyword evidence="4" id="KW-1185">Reference proteome</keyword>
<gene>
    <name evidence="3" type="ORF">PPENT_87.1.T0430212</name>
</gene>
<organism evidence="3 4">
    <name type="scientific">Paramecium pentaurelia</name>
    <dbReference type="NCBI Taxonomy" id="43138"/>
    <lineage>
        <taxon>Eukaryota</taxon>
        <taxon>Sar</taxon>
        <taxon>Alveolata</taxon>
        <taxon>Ciliophora</taxon>
        <taxon>Intramacronucleata</taxon>
        <taxon>Oligohymenophorea</taxon>
        <taxon>Peniculida</taxon>
        <taxon>Parameciidae</taxon>
        <taxon>Paramecium</taxon>
    </lineage>
</organism>
<evidence type="ECO:0000256" key="2">
    <source>
        <dbReference type="SAM" id="Phobius"/>
    </source>
</evidence>
<accession>A0A8S1UL71</accession>
<proteinExistence type="predicted"/>
<keyword evidence="2" id="KW-0812">Transmembrane</keyword>
<evidence type="ECO:0000313" key="3">
    <source>
        <dbReference type="EMBL" id="CAD8165958.1"/>
    </source>
</evidence>